<accession>A0A936YZ53</accession>
<sequence>MTTLVFAHPALRELWGSIRDDELESAAVLLCVPVQLRSAGGWRLMVREMHVPTEANYEVRSPTRVQIKTEFCLRIEKRARLNKWSLVYVHTHPKQHTPEFSEIDDDTENGLSSYLQMRCPEVPHVSLLLGMHHLIAREIGSRIPVRVMELGHDVQVAYDATEPELLEERFDRQVRAFGPDGQARLSTLVVAIVGLGGTGSHVLQQLAHLGIQQFILVDPDSVEVTNLNRVVGATLADVGEPKTRYAERLIQGLGGKEPTVLRGDVTAEDVVRRVIEADIIFNCTDTQSSRHVLNQAAYQYMVPVIDMGVSVTVDANMHARFAGHVKMLSPGLPCLWCCNHLDPEALRREMMTAEQRQADPYVQGAATVVQPAVISLNGVVASAAVTMLLSAVAGVPAPTRYIHYDGNRARMNGLKVQRDHACAFCGDASTAGTGDAFPLPVRRRGEGSNH</sequence>
<comment type="caution">
    <text evidence="2">The sequence shown here is derived from an EMBL/GenBank/DDBJ whole genome shotgun (WGS) entry which is preliminary data.</text>
</comment>
<dbReference type="PANTHER" id="PTHR43267:SF1">
    <property type="entry name" value="TRNA THREONYLCARBAMOYLADENOSINE DEHYDRATASE"/>
    <property type="match status" value="1"/>
</dbReference>
<dbReference type="Proteomes" id="UP000599109">
    <property type="component" value="Unassembled WGS sequence"/>
</dbReference>
<dbReference type="GO" id="GO:0008641">
    <property type="term" value="F:ubiquitin-like modifier activating enzyme activity"/>
    <property type="evidence" value="ECO:0007669"/>
    <property type="project" value="InterPro"/>
</dbReference>
<dbReference type="SUPFAM" id="SSF69572">
    <property type="entry name" value="Activating enzymes of the ubiquitin-like proteins"/>
    <property type="match status" value="1"/>
</dbReference>
<evidence type="ECO:0000313" key="2">
    <source>
        <dbReference type="EMBL" id="MBL0391244.1"/>
    </source>
</evidence>
<dbReference type="EMBL" id="JAEQNE010000002">
    <property type="protein sequence ID" value="MBL0391244.1"/>
    <property type="molecule type" value="Genomic_DNA"/>
</dbReference>
<dbReference type="GO" id="GO:0061504">
    <property type="term" value="P:cyclic threonylcarbamoyladenosine biosynthetic process"/>
    <property type="evidence" value="ECO:0007669"/>
    <property type="project" value="TreeGrafter"/>
</dbReference>
<organism evidence="2 3">
    <name type="scientific">Ramlibacter monticola</name>
    <dbReference type="NCBI Taxonomy" id="1926872"/>
    <lineage>
        <taxon>Bacteria</taxon>
        <taxon>Pseudomonadati</taxon>
        <taxon>Pseudomonadota</taxon>
        <taxon>Betaproteobacteria</taxon>
        <taxon>Burkholderiales</taxon>
        <taxon>Comamonadaceae</taxon>
        <taxon>Ramlibacter</taxon>
    </lineage>
</organism>
<protein>
    <submittedName>
        <fullName evidence="2">ThiF family adenylyltransferase</fullName>
    </submittedName>
</protein>
<dbReference type="Pfam" id="PF00899">
    <property type="entry name" value="ThiF"/>
    <property type="match status" value="1"/>
</dbReference>
<dbReference type="Gene3D" id="3.40.50.720">
    <property type="entry name" value="NAD(P)-binding Rossmann-like Domain"/>
    <property type="match status" value="1"/>
</dbReference>
<dbReference type="AlphaFoldDB" id="A0A936YZ53"/>
<dbReference type="InterPro" id="IPR045886">
    <property type="entry name" value="ThiF/MoeB/HesA"/>
</dbReference>
<name>A0A936YZ53_9BURK</name>
<evidence type="ECO:0000313" key="3">
    <source>
        <dbReference type="Proteomes" id="UP000599109"/>
    </source>
</evidence>
<proteinExistence type="predicted"/>
<dbReference type="PANTHER" id="PTHR43267">
    <property type="entry name" value="TRNA THREONYLCARBAMOYLADENOSINE DEHYDRATASE"/>
    <property type="match status" value="1"/>
</dbReference>
<dbReference type="GO" id="GO:0061503">
    <property type="term" value="F:tRNA threonylcarbamoyladenosine dehydratase"/>
    <property type="evidence" value="ECO:0007669"/>
    <property type="project" value="TreeGrafter"/>
</dbReference>
<keyword evidence="2" id="KW-0808">Transferase</keyword>
<evidence type="ECO:0000259" key="1">
    <source>
        <dbReference type="Pfam" id="PF00899"/>
    </source>
</evidence>
<dbReference type="InterPro" id="IPR000594">
    <property type="entry name" value="ThiF_NAD_FAD-bd"/>
</dbReference>
<keyword evidence="3" id="KW-1185">Reference proteome</keyword>
<reference evidence="2 3" key="1">
    <citation type="journal article" date="2017" name="Int. J. Syst. Evol. Microbiol.">
        <title>Ramlibacter monticola sp. nov., isolated from forest soil.</title>
        <authorList>
            <person name="Chaudhary D.K."/>
            <person name="Kim J."/>
        </authorList>
    </citation>
    <scope>NUCLEOTIDE SEQUENCE [LARGE SCALE GENOMIC DNA]</scope>
    <source>
        <strain evidence="2 3">KACC 19175</strain>
    </source>
</reference>
<dbReference type="InterPro" id="IPR035985">
    <property type="entry name" value="Ubiquitin-activating_enz"/>
</dbReference>
<dbReference type="RefSeq" id="WP_201673888.1">
    <property type="nucleotide sequence ID" value="NZ_JAEQNE010000002.1"/>
</dbReference>
<feature type="domain" description="THIF-type NAD/FAD binding fold" evidence="1">
    <location>
        <begin position="171"/>
        <end position="422"/>
    </location>
</feature>
<keyword evidence="2" id="KW-0548">Nucleotidyltransferase</keyword>
<dbReference type="GO" id="GO:0016779">
    <property type="term" value="F:nucleotidyltransferase activity"/>
    <property type="evidence" value="ECO:0007669"/>
    <property type="project" value="UniProtKB-KW"/>
</dbReference>
<gene>
    <name evidence="2" type="ORF">JJ685_08850</name>
</gene>